<comment type="similarity">
    <text evidence="1">Belongs to the leucine-binding protein family.</text>
</comment>
<dbReference type="InterPro" id="IPR051010">
    <property type="entry name" value="BCAA_transport"/>
</dbReference>
<proteinExistence type="inferred from homology"/>
<dbReference type="Gene3D" id="3.40.50.2300">
    <property type="match status" value="2"/>
</dbReference>
<name>A0ABW9A2G7_9BURK</name>
<gene>
    <name evidence="5" type="ORF">PQR62_00930</name>
</gene>
<dbReference type="SUPFAM" id="SSF53822">
    <property type="entry name" value="Periplasmic binding protein-like I"/>
    <property type="match status" value="1"/>
</dbReference>
<dbReference type="Proteomes" id="UP001629246">
    <property type="component" value="Unassembled WGS sequence"/>
</dbReference>
<feature type="signal peptide" evidence="3">
    <location>
        <begin position="1"/>
        <end position="20"/>
    </location>
</feature>
<reference evidence="5 6" key="1">
    <citation type="journal article" date="2024" name="Chem. Sci.">
        <title>Discovery of megapolipeptins by genome mining of a Burkholderiales bacteria collection.</title>
        <authorList>
            <person name="Paulo B.S."/>
            <person name="Recchia M.J.J."/>
            <person name="Lee S."/>
            <person name="Fergusson C.H."/>
            <person name="Romanowski S.B."/>
            <person name="Hernandez A."/>
            <person name="Krull N."/>
            <person name="Liu D.Y."/>
            <person name="Cavanagh H."/>
            <person name="Bos A."/>
            <person name="Gray C.A."/>
            <person name="Murphy B.T."/>
            <person name="Linington R.G."/>
            <person name="Eustaquio A.S."/>
        </authorList>
    </citation>
    <scope>NUCLEOTIDE SEQUENCE [LARGE SCALE GENOMIC DNA]</scope>
    <source>
        <strain evidence="5 6">RL21-008-BIB-A</strain>
    </source>
</reference>
<organism evidence="5 6">
    <name type="scientific">Herbaspirillum lusitanum</name>
    <dbReference type="NCBI Taxonomy" id="213312"/>
    <lineage>
        <taxon>Bacteria</taxon>
        <taxon>Pseudomonadati</taxon>
        <taxon>Pseudomonadota</taxon>
        <taxon>Betaproteobacteria</taxon>
        <taxon>Burkholderiales</taxon>
        <taxon>Oxalobacteraceae</taxon>
        <taxon>Herbaspirillum</taxon>
    </lineage>
</organism>
<evidence type="ECO:0000256" key="3">
    <source>
        <dbReference type="SAM" id="SignalP"/>
    </source>
</evidence>
<evidence type="ECO:0000313" key="5">
    <source>
        <dbReference type="EMBL" id="MFL9922808.1"/>
    </source>
</evidence>
<dbReference type="InterPro" id="IPR028081">
    <property type="entry name" value="Leu-bd"/>
</dbReference>
<dbReference type="PANTHER" id="PTHR30483:SF37">
    <property type="entry name" value="ABC TRANSPORTER SUBSTRATE-BINDING PROTEIN"/>
    <property type="match status" value="1"/>
</dbReference>
<dbReference type="CDD" id="cd06330">
    <property type="entry name" value="PBP1_As_SBP-like"/>
    <property type="match status" value="1"/>
</dbReference>
<feature type="domain" description="Leucine-binding protein" evidence="4">
    <location>
        <begin position="36"/>
        <end position="375"/>
    </location>
</feature>
<evidence type="ECO:0000256" key="2">
    <source>
        <dbReference type="ARBA" id="ARBA00022729"/>
    </source>
</evidence>
<dbReference type="EMBL" id="JAQQFM010000001">
    <property type="protein sequence ID" value="MFL9922808.1"/>
    <property type="molecule type" value="Genomic_DNA"/>
</dbReference>
<keyword evidence="6" id="KW-1185">Reference proteome</keyword>
<evidence type="ECO:0000259" key="4">
    <source>
        <dbReference type="Pfam" id="PF13458"/>
    </source>
</evidence>
<evidence type="ECO:0000313" key="6">
    <source>
        <dbReference type="Proteomes" id="UP001629246"/>
    </source>
</evidence>
<feature type="chain" id="PRO_5046049220" evidence="3">
    <location>
        <begin position="21"/>
        <end position="410"/>
    </location>
</feature>
<dbReference type="PANTHER" id="PTHR30483">
    <property type="entry name" value="LEUCINE-SPECIFIC-BINDING PROTEIN"/>
    <property type="match status" value="1"/>
</dbReference>
<accession>A0ABW9A2G7</accession>
<dbReference type="InterPro" id="IPR028082">
    <property type="entry name" value="Peripla_BP_I"/>
</dbReference>
<evidence type="ECO:0000256" key="1">
    <source>
        <dbReference type="ARBA" id="ARBA00010062"/>
    </source>
</evidence>
<comment type="caution">
    <text evidence="5">The sequence shown here is derived from an EMBL/GenBank/DDBJ whole genome shotgun (WGS) entry which is preliminary data.</text>
</comment>
<dbReference type="Pfam" id="PF13458">
    <property type="entry name" value="Peripla_BP_6"/>
    <property type="match status" value="1"/>
</dbReference>
<protein>
    <submittedName>
        <fullName evidence="5">ABC transporter substrate-binding protein</fullName>
    </submittedName>
</protein>
<sequence>MLSLAGLALPLMLTSGVASAAGNGGSNPEGAPVNSIRIGEIDSQNGQALAGQAYRNGVALALAELNGAGGIDGRPLELVVRADDGSPDDAVRNARELIQKEKVDVLTGSMLSNVALAVSRLAASQKTVFVVGDALSDAITLDRGNRYTFRVRPSTYMQAAMLAEQAAKLPGRRWAIIAPNYEYGQSAVSSFKLLLKQARPDVEFVAEQWPALGKLKAEDAVRLLKQSRPDAIFNATFGADLQQFVNEGSRQQLFGTVRVFSMASADALGAAGHGDLIRNWIAIGYPADQLATAEHQRFVGAYQKRYNEQPRLSAIFGYTSMMAIAAGLKKAGSTDSEALIVAMRGMTMDTPLGRIAFRSLDQQASMGAFIGTVSEKDGHAVMSNWQFLDGARYMPNAVYVRGRRPASAMK</sequence>
<keyword evidence="2 3" id="KW-0732">Signal</keyword>